<evidence type="ECO:0008006" key="2">
    <source>
        <dbReference type="Google" id="ProtNLM"/>
    </source>
</evidence>
<reference evidence="1" key="1">
    <citation type="journal article" date="2014" name="Front. Microbiol.">
        <title>High frequency of phylogenetically diverse reductive dehalogenase-homologous genes in deep subseafloor sedimentary metagenomes.</title>
        <authorList>
            <person name="Kawai M."/>
            <person name="Futagami T."/>
            <person name="Toyoda A."/>
            <person name="Takaki Y."/>
            <person name="Nishi S."/>
            <person name="Hori S."/>
            <person name="Arai W."/>
            <person name="Tsubouchi T."/>
            <person name="Morono Y."/>
            <person name="Uchiyama I."/>
            <person name="Ito T."/>
            <person name="Fujiyama A."/>
            <person name="Inagaki F."/>
            <person name="Takami H."/>
        </authorList>
    </citation>
    <scope>NUCLEOTIDE SEQUENCE</scope>
    <source>
        <strain evidence="1">Expedition CK06-06</strain>
    </source>
</reference>
<name>X0WQP3_9ZZZZ</name>
<accession>X0WQP3</accession>
<protein>
    <recommendedName>
        <fullName evidence="2">UspA domain-containing protein</fullName>
    </recommendedName>
</protein>
<evidence type="ECO:0000313" key="1">
    <source>
        <dbReference type="EMBL" id="GAG26858.1"/>
    </source>
</evidence>
<feature type="non-terminal residue" evidence="1">
    <location>
        <position position="136"/>
    </location>
</feature>
<sequence>MAGIFGRIKQKLSRASNKMDKYQEAITFAEAGESDYAMETMAEQREDQEPTRLLVMGRESTFSKEIIDYALDMAQRMSYEILALNTAPLSCETFKLFSSSRNQICEEFKSMSEKSAGLFQEAAAEKRIPFDHVVMF</sequence>
<dbReference type="AlphaFoldDB" id="X0WQP3"/>
<dbReference type="EMBL" id="BARS01033556">
    <property type="protein sequence ID" value="GAG26858.1"/>
    <property type="molecule type" value="Genomic_DNA"/>
</dbReference>
<comment type="caution">
    <text evidence="1">The sequence shown here is derived from an EMBL/GenBank/DDBJ whole genome shotgun (WGS) entry which is preliminary data.</text>
</comment>
<proteinExistence type="predicted"/>
<organism evidence="1">
    <name type="scientific">marine sediment metagenome</name>
    <dbReference type="NCBI Taxonomy" id="412755"/>
    <lineage>
        <taxon>unclassified sequences</taxon>
        <taxon>metagenomes</taxon>
        <taxon>ecological metagenomes</taxon>
    </lineage>
</organism>
<gene>
    <name evidence="1" type="ORF">S01H1_51948</name>
</gene>